<feature type="transmembrane region" description="Helical" evidence="1">
    <location>
        <begin position="31"/>
        <end position="48"/>
    </location>
</feature>
<organism evidence="3 4">
    <name type="scientific">Micromonospora echinofusca</name>
    <dbReference type="NCBI Taxonomy" id="47858"/>
    <lineage>
        <taxon>Bacteria</taxon>
        <taxon>Bacillati</taxon>
        <taxon>Actinomycetota</taxon>
        <taxon>Actinomycetes</taxon>
        <taxon>Micromonosporales</taxon>
        <taxon>Micromonosporaceae</taxon>
        <taxon>Micromonospora</taxon>
    </lineage>
</organism>
<dbReference type="Proteomes" id="UP000823521">
    <property type="component" value="Unassembled WGS sequence"/>
</dbReference>
<dbReference type="Pfam" id="PF20016">
    <property type="entry name" value="ThsA_Macro"/>
    <property type="match status" value="1"/>
</dbReference>
<feature type="domain" description="Thoeris protein ThsA Macro" evidence="2">
    <location>
        <begin position="67"/>
        <end position="252"/>
    </location>
</feature>
<proteinExistence type="predicted"/>
<evidence type="ECO:0000313" key="3">
    <source>
        <dbReference type="EMBL" id="MBO4204813.1"/>
    </source>
</evidence>
<keyword evidence="1" id="KW-0812">Transmembrane</keyword>
<keyword evidence="1" id="KW-0472">Membrane</keyword>
<keyword evidence="4" id="KW-1185">Reference proteome</keyword>
<sequence length="271" mass="29994">MLAANVLAAFGLISAVVQLGAQLVPDVMPDTTVVIAATVSACLVWGMVRAYPRRRLQYEFTHPAMNVTVEVGDLFDQEVDLVVGFSDTFDTATDDRELISSDSVQGQLVQRLYGGDAKRLDRDLRAALAGVDPVGRETRRTKPKGNLLRYPLGTVAVLHRSGRRIFAVAYSRMGTDYVARSSVDNLWLSLNGLWDAVYRHGQRGELAIPLLGSGLARIDALDRESLLKMILLSFVARSREAQLCREFRVLIHPDDVDRINLLEVAAFIRTL</sequence>
<evidence type="ECO:0000259" key="2">
    <source>
        <dbReference type="Pfam" id="PF20016"/>
    </source>
</evidence>
<dbReference type="EMBL" id="WVUH01000007">
    <property type="protein sequence ID" value="MBO4204813.1"/>
    <property type="molecule type" value="Genomic_DNA"/>
</dbReference>
<dbReference type="InterPro" id="IPR045535">
    <property type="entry name" value="ThsA_Macro"/>
</dbReference>
<comment type="caution">
    <text evidence="3">The sequence shown here is derived from an EMBL/GenBank/DDBJ whole genome shotgun (WGS) entry which is preliminary data.</text>
</comment>
<accession>A0ABS3VK42</accession>
<gene>
    <name evidence="3" type="ORF">GSF22_02155</name>
</gene>
<reference evidence="3 4" key="1">
    <citation type="submission" date="2019-12" db="EMBL/GenBank/DDBJ databases">
        <title>Whole genome sequencing of endophytic Actinobacterium Micromonospora sp. MPMI6T.</title>
        <authorList>
            <person name="Evv R."/>
            <person name="Podile A.R."/>
        </authorList>
    </citation>
    <scope>NUCLEOTIDE SEQUENCE [LARGE SCALE GENOMIC DNA]</scope>
    <source>
        <strain evidence="3 4">MPMI6</strain>
    </source>
</reference>
<protein>
    <recommendedName>
        <fullName evidence="2">Thoeris protein ThsA Macro domain-containing protein</fullName>
    </recommendedName>
</protein>
<keyword evidence="1" id="KW-1133">Transmembrane helix</keyword>
<evidence type="ECO:0000256" key="1">
    <source>
        <dbReference type="SAM" id="Phobius"/>
    </source>
</evidence>
<name>A0ABS3VK42_MICEH</name>
<evidence type="ECO:0000313" key="4">
    <source>
        <dbReference type="Proteomes" id="UP000823521"/>
    </source>
</evidence>